<protein>
    <submittedName>
        <fullName evidence="2">Uncharacterized protein</fullName>
    </submittedName>
</protein>
<proteinExistence type="predicted"/>
<dbReference type="AlphaFoldDB" id="A0A510E4T1"/>
<dbReference type="RefSeq" id="WP_054845021.1">
    <property type="nucleotide sequence ID" value="NZ_AP018929.1"/>
</dbReference>
<reference evidence="4" key="1">
    <citation type="submission" date="2018-09" db="EMBL/GenBank/DDBJ databases">
        <title>Complete Genome Sequencing of Sulfolobus sp. JCM 16834.</title>
        <authorList>
            <person name="Kato S."/>
            <person name="Itoh T."/>
            <person name="Ohkuma M."/>
        </authorList>
    </citation>
    <scope>NUCLEOTIDE SEQUENCE [LARGE SCALE GENOMIC DNA]</scope>
    <source>
        <strain evidence="4">IC-007</strain>
    </source>
</reference>
<organism evidence="2 4">
    <name type="scientific">Sulfuracidifex tepidarius</name>
    <dbReference type="NCBI Taxonomy" id="1294262"/>
    <lineage>
        <taxon>Archaea</taxon>
        <taxon>Thermoproteota</taxon>
        <taxon>Thermoprotei</taxon>
        <taxon>Sulfolobales</taxon>
        <taxon>Sulfolobaceae</taxon>
        <taxon>Sulfuracidifex</taxon>
    </lineage>
</organism>
<gene>
    <name evidence="1" type="ORF">IC006_1633</name>
    <name evidence="2" type="ORF">IC007_1610</name>
</gene>
<keyword evidence="3" id="KW-1185">Reference proteome</keyword>
<dbReference type="Proteomes" id="UP000325030">
    <property type="component" value="Chromosome"/>
</dbReference>
<name>A0A510E4T1_9CREN</name>
<dbReference type="OrthoDB" id="40588at2157"/>
<evidence type="ECO:0000313" key="1">
    <source>
        <dbReference type="EMBL" id="BBG24323.1"/>
    </source>
</evidence>
<dbReference type="STRING" id="1294262.GCA_001316085_00395"/>
<evidence type="ECO:0000313" key="4">
    <source>
        <dbReference type="Proteomes" id="UP000325030"/>
    </source>
</evidence>
<dbReference type="GeneID" id="41717947"/>
<sequence>MTREDLEQRIHDMVNKKGMTSDEIIRELLVEEGTNAEEIRQAIADMVRKGEIIKKPDYDKKKFIFYLKET</sequence>
<dbReference type="Proteomes" id="UP000322983">
    <property type="component" value="Chromosome"/>
</dbReference>
<accession>A0A510DVR5</accession>
<evidence type="ECO:0000313" key="3">
    <source>
        <dbReference type="Proteomes" id="UP000322983"/>
    </source>
</evidence>
<dbReference type="EMBL" id="AP018929">
    <property type="protein sequence ID" value="BBG24323.1"/>
    <property type="molecule type" value="Genomic_DNA"/>
</dbReference>
<dbReference type="EMBL" id="AP018930">
    <property type="protein sequence ID" value="BBG27080.1"/>
    <property type="molecule type" value="Genomic_DNA"/>
</dbReference>
<dbReference type="KEGG" id="step:IC006_1633"/>
<reference evidence="2 3" key="2">
    <citation type="journal article" date="2020" name="Int. J. Syst. Evol. Microbiol.">
        <title>Sulfuracidifex tepidarius gen. nov., sp. nov. and transfer of Sulfolobus metallicus Huber and Stetter 1992 to the genus Sulfuracidifex as Sulfuracidifex metallicus comb. nov.</title>
        <authorList>
            <person name="Itoh T."/>
            <person name="Miura T."/>
            <person name="Sakai H.D."/>
            <person name="Kato S."/>
            <person name="Ohkuma M."/>
            <person name="Takashina T."/>
        </authorList>
    </citation>
    <scope>NUCLEOTIDE SEQUENCE</scope>
    <source>
        <strain evidence="1 3">IC-006</strain>
        <strain evidence="2">IC-007</strain>
    </source>
</reference>
<accession>A0A510E4T1</accession>
<evidence type="ECO:0000313" key="2">
    <source>
        <dbReference type="EMBL" id="BBG27080.1"/>
    </source>
</evidence>